<dbReference type="EMBL" id="JASXSV010000009">
    <property type="protein sequence ID" value="MDP0589018.1"/>
    <property type="molecule type" value="Genomic_DNA"/>
</dbReference>
<organism evidence="2 3">
    <name type="scientific">Candidatus Endonucleibacter bathymodioli</name>
    <dbReference type="NCBI Taxonomy" id="539814"/>
    <lineage>
        <taxon>Bacteria</taxon>
        <taxon>Pseudomonadati</taxon>
        <taxon>Pseudomonadota</taxon>
        <taxon>Gammaproteobacteria</taxon>
        <taxon>Oceanospirillales</taxon>
        <taxon>Endozoicomonadaceae</taxon>
        <taxon>Candidatus Endonucleibacter</taxon>
    </lineage>
</organism>
<name>A0AA90SXX1_9GAMM</name>
<feature type="coiled-coil region" evidence="1">
    <location>
        <begin position="456"/>
        <end position="500"/>
    </location>
</feature>
<reference evidence="2 3" key="1">
    <citation type="journal article" date="2023" name="bioRxiv">
        <title>An intranuclear bacterial parasite of deep-sea mussels expresses apoptosis inhibitors acquired from its host.</title>
        <authorList>
            <person name="Gonzalez Porras M.A."/>
            <person name="Assie A."/>
            <person name="Tietjen M."/>
            <person name="Violette M."/>
            <person name="Kleiner M."/>
            <person name="Gruber-Vodicka H."/>
            <person name="Dubilier N."/>
            <person name="Leisch N."/>
        </authorList>
    </citation>
    <scope>NUCLEOTIDE SEQUENCE [LARGE SCALE GENOMIC DNA]</scope>
    <source>
        <strain evidence="2">IAP13</strain>
    </source>
</reference>
<evidence type="ECO:0000313" key="3">
    <source>
        <dbReference type="Proteomes" id="UP001178148"/>
    </source>
</evidence>
<sequence>MNNIVLKKHGYNSLRCKFFLIVVVFLSSIQVRHSFCADFFSCIQVDQKSTSDPSIYQTSMFSESDNINDGGKHEYQKSEWYIEWCFPEKEANPVSFITIEFNSESSSTGTVNYYLTSNTDIQVECIDAGNLPLNSKFSFKPISYQGKIYLNKELTYNCSLTLTNGSTVSFFDGCVKYDSQIVAHFNEIYKPVSSVRIKTARLCSPPPYVGDVFCNKSVKGLLVAPLLVDVNNHLEDSDNVLPMIVFNDNFCCPATICRENSVLNFKYLPQLIPSQRGDEFHEVLLSYDSLVSLDVLNKALPKKIFTSEQIKYLAKNPVLKQVREQSLCSKDVEICPIKRWATIKNAMEIVFPIEQIPLHQSYGEWIRSIIAGMATNYNHNELDGLHLKLSEFCKNIDLSVQEVWFLSLYDSKRAKASRYFATNQSLEFDKGTATPQVNSSMVSAAKNLLKSVSCLRKKYQDIVQFINKRIEELRVNENDKRNIIEEMNEAQSRIKHAFDEGISGDYCKVIINNCATCVTLCPSVISFCRMRVLSSLDNHWLNTLNKLFIKSGMLAVENNKTWPCISTRFSSSEEAIFLQYVKSILENMPDGTQNKNKLTEDIVKGASDSAIRLDKLWGHTQNELKTLFFDEETFDDVRLLNVPASYVIIAALQKNAKKAPEDEKELNQLCLNITQQLKRIKSVVPSSYKLHPQYFPVKMEYNKLIQAGVQHPGLVLPTLLENSTLSYVTEQIALVTRGLYKDFLSSEVSGGSLGDNFISTLESITYDRCNELSPNDFCILLEHLINIQQKMNDIYNTFSQVSERDRCNIMERSEKLRQLEHRFIKATQGKITVGTTRINTLRYLSDIVSHAHHRLLDDSQDDDANVFMAFKQLDIRENGEKIKDASSDINIKKLLTDKKLSYAWLFLKACIDEIKRIKDAQNSTAQYLPIDLQLQTYKRYVPFLARLIVLAPKTLVEKSKDAVESLIWGKFQWPYDAQSKRLVSHKKPISKWSEHEIKSFINTSGYLKVNKNYHHWWHLGREEKSNKGIETIPESNSMVVTTEIIESIQFITEMVITYSIHKAERELSKQSGDLSVDRACSILKSLLAENGEIKKRYDEVIDYRKNYLHKSVADHKRIGKSGSKLLEPSEIIMIVLQKSLLDDESLYEIQNIIDKSIHNGWLRISKNYFQIENVCDSSHRLVLEQKPVKTSAYSSFFHAYKWLGSSWQEVLSCDYMLSTLQHTDDELSYLIQGMSLPMFIPKGVLNDDTKVSNFCVPVELESLQASDDVTSAIIGSELRKPFPPKLFELAAKLFSDNIDSTGTHLAYHMLNGSDSHAPHHLDQEVESIQKSSALKKLNEFYTAYCKDMSDPNKRWEITEKLDKLLASSQLSGWWDSIRKYARSGVEALAQWDVWILPVYITWSLLTSKSLTEGGEVLNSVMDIRDLSATSNNDTSIENVIHALEACSRDSSNASTSTPENQSLVSYVQSMREQSEKIHKKAAGMSSRYNNNFGASEGGWYTANIVSSVLATVVGLVQSAGWFGDQLSIMEKTLATENIGLITGMLSPLLAEHYLKMEVGERLYQPAFEICECRNKDAGQAGCPIKCKPKCECRYKCTNHDSGFDYKTCGNSCCDVMNRCHDGLACIHTCPETSVHTCFGMCCDLDKSPCARNVSQATSYCCCCLCAGPGMLCAPLKAIVGNNPHNYKQIVSDRLDGASERTIGTATRTVPYNTFKEFLNTGDKRKAAILLGRVFALTVDGVIAVGEIAKFSCQANAFEKHESVSRTLSKIYTAEVINEADADVLSKLYNSDRALYLLYGEKIAKIPFRSVDKVLAKSSWLIGSAALAYSVSQVPYGIIGTCVKPCAAAFPTKPIKRLWNIVRGKESDDTWKGVMQNTLKTGINLSDRTIKEKVPAGTSVYFLGKSQRLSSSRRAPNMGNNTQAILGNLKNGITGPYNRTLLQSGDPAAMTFAGAIDAAEGFVVDAGNSESSARNMLNIPPAARIAGRHLIEACWHQAMNCVDIPKRYTFLAKEKVGLLALDGVTQHSDFIAAYLNKNDGLLQEDWVKLKSLKGNKAATSRGRERLVHSDSVAQPINTDSFAFTKRNARSKESGSCTPADVTVTISDASETIEIPKLNHNPFSHGFHHAFLAHQLNIRTNGILHPSVKTELGELVSEIVTTDGQGLGAGNLEFGPPPVTMPFTKGKQDHGVIDALVTKAMGLDLNKASVMSSLLPILIGLSEHEVEFMAYYSQLQAPRVLSGCKSHQN</sequence>
<keyword evidence="3" id="KW-1185">Reference proteome</keyword>
<keyword evidence="1" id="KW-0175">Coiled coil</keyword>
<comment type="caution">
    <text evidence="2">The sequence shown here is derived from an EMBL/GenBank/DDBJ whole genome shotgun (WGS) entry which is preliminary data.</text>
</comment>
<gene>
    <name evidence="2" type="ORF">QS748_07420</name>
</gene>
<accession>A0AA90SXX1</accession>
<evidence type="ECO:0000256" key="1">
    <source>
        <dbReference type="SAM" id="Coils"/>
    </source>
</evidence>
<evidence type="ECO:0000313" key="2">
    <source>
        <dbReference type="EMBL" id="MDP0589018.1"/>
    </source>
</evidence>
<proteinExistence type="predicted"/>
<dbReference type="Proteomes" id="UP001178148">
    <property type="component" value="Unassembled WGS sequence"/>
</dbReference>
<protein>
    <submittedName>
        <fullName evidence="2">Uncharacterized protein</fullName>
    </submittedName>
</protein>